<dbReference type="EMBL" id="JAENHL010000006">
    <property type="protein sequence ID" value="MBK1866182.1"/>
    <property type="molecule type" value="Genomic_DNA"/>
</dbReference>
<sequence length="109" mass="12510">MTRPHPIPEDRIRERAYRLWLEEGQPQGKSTEHWEKARELLALETDPEEGKAGVGEGYNNPGPWGEPVEEASILENQGEFPMTTDQGDQKIPKKHRPSLSRKPARRRAM</sequence>
<protein>
    <submittedName>
        <fullName evidence="1">DUF2934 domain-containing protein</fullName>
    </submittedName>
</protein>
<proteinExistence type="predicted"/>
<name>A0ACC5R0P7_9HYPH</name>
<keyword evidence="2" id="KW-1185">Reference proteome</keyword>
<comment type="caution">
    <text evidence="1">The sequence shown here is derived from an EMBL/GenBank/DDBJ whole genome shotgun (WGS) entry which is preliminary data.</text>
</comment>
<accession>A0ACC5R0P7</accession>
<evidence type="ECO:0000313" key="2">
    <source>
        <dbReference type="Proteomes" id="UP000616151"/>
    </source>
</evidence>
<dbReference type="Proteomes" id="UP000616151">
    <property type="component" value="Unassembled WGS sequence"/>
</dbReference>
<evidence type="ECO:0000313" key="1">
    <source>
        <dbReference type="EMBL" id="MBK1866182.1"/>
    </source>
</evidence>
<gene>
    <name evidence="1" type="ORF">JHL16_07425</name>
</gene>
<reference evidence="1" key="1">
    <citation type="submission" date="2021-01" db="EMBL/GenBank/DDBJ databases">
        <authorList>
            <person name="Sun Q."/>
        </authorList>
    </citation>
    <scope>NUCLEOTIDE SEQUENCE</scope>
    <source>
        <strain evidence="1">YIM B02566</strain>
    </source>
</reference>
<organism evidence="1 2">
    <name type="scientific">Taklimakanibacter albus</name>
    <dbReference type="NCBI Taxonomy" id="2800327"/>
    <lineage>
        <taxon>Bacteria</taxon>
        <taxon>Pseudomonadati</taxon>
        <taxon>Pseudomonadota</taxon>
        <taxon>Alphaproteobacteria</taxon>
        <taxon>Hyphomicrobiales</taxon>
        <taxon>Aestuariivirgaceae</taxon>
        <taxon>Taklimakanibacter</taxon>
    </lineage>
</organism>